<dbReference type="Pfam" id="PF01554">
    <property type="entry name" value="MatE"/>
    <property type="match status" value="2"/>
</dbReference>
<keyword evidence="2" id="KW-0813">Transport</keyword>
<protein>
    <recommendedName>
        <fullName evidence="9">Multidrug-efflux transporter</fullName>
    </recommendedName>
</protein>
<feature type="transmembrane region" description="Helical" evidence="10">
    <location>
        <begin position="364"/>
        <end position="386"/>
    </location>
</feature>
<feature type="transmembrane region" description="Helical" evidence="10">
    <location>
        <begin position="14"/>
        <end position="34"/>
    </location>
</feature>
<dbReference type="Proteomes" id="UP000199053">
    <property type="component" value="Unassembled WGS sequence"/>
</dbReference>
<feature type="transmembrane region" description="Helical" evidence="10">
    <location>
        <begin position="46"/>
        <end position="73"/>
    </location>
</feature>
<feature type="transmembrane region" description="Helical" evidence="10">
    <location>
        <begin position="398"/>
        <end position="418"/>
    </location>
</feature>
<feature type="transmembrane region" description="Helical" evidence="10">
    <location>
        <begin position="132"/>
        <end position="152"/>
    </location>
</feature>
<feature type="transmembrane region" description="Helical" evidence="10">
    <location>
        <begin position="424"/>
        <end position="444"/>
    </location>
</feature>
<keyword evidence="8 10" id="KW-0472">Membrane</keyword>
<keyword evidence="7" id="KW-0406">Ion transport</keyword>
<evidence type="ECO:0000313" key="11">
    <source>
        <dbReference type="EMBL" id="SDK95025.1"/>
    </source>
</evidence>
<evidence type="ECO:0000256" key="3">
    <source>
        <dbReference type="ARBA" id="ARBA00022449"/>
    </source>
</evidence>
<keyword evidence="4" id="KW-1003">Cell membrane</keyword>
<dbReference type="STRING" id="246191.SAMN05660337_1812"/>
<evidence type="ECO:0000256" key="10">
    <source>
        <dbReference type="SAM" id="Phobius"/>
    </source>
</evidence>
<dbReference type="GO" id="GO:0015297">
    <property type="term" value="F:antiporter activity"/>
    <property type="evidence" value="ECO:0007669"/>
    <property type="project" value="UniProtKB-KW"/>
</dbReference>
<dbReference type="GO" id="GO:0006811">
    <property type="term" value="P:monoatomic ion transport"/>
    <property type="evidence" value="ECO:0007669"/>
    <property type="project" value="UniProtKB-KW"/>
</dbReference>
<evidence type="ECO:0000256" key="8">
    <source>
        <dbReference type="ARBA" id="ARBA00023136"/>
    </source>
</evidence>
<dbReference type="AlphaFoldDB" id="A0A1G9G314"/>
<keyword evidence="12" id="KW-1185">Reference proteome</keyword>
<evidence type="ECO:0000256" key="7">
    <source>
        <dbReference type="ARBA" id="ARBA00023065"/>
    </source>
</evidence>
<dbReference type="RefSeq" id="WP_092160240.1">
    <property type="nucleotide sequence ID" value="NZ_FNGA01000002.1"/>
</dbReference>
<dbReference type="InterPro" id="IPR050222">
    <property type="entry name" value="MATE_MdtK"/>
</dbReference>
<keyword evidence="5 10" id="KW-0812">Transmembrane</keyword>
<evidence type="ECO:0000256" key="9">
    <source>
        <dbReference type="ARBA" id="ARBA00031636"/>
    </source>
</evidence>
<evidence type="ECO:0000256" key="2">
    <source>
        <dbReference type="ARBA" id="ARBA00022448"/>
    </source>
</evidence>
<dbReference type="InterPro" id="IPR002528">
    <property type="entry name" value="MATE_fam"/>
</dbReference>
<feature type="transmembrane region" description="Helical" evidence="10">
    <location>
        <begin position="192"/>
        <end position="215"/>
    </location>
</feature>
<evidence type="ECO:0000313" key="12">
    <source>
        <dbReference type="Proteomes" id="UP000199053"/>
    </source>
</evidence>
<evidence type="ECO:0000256" key="4">
    <source>
        <dbReference type="ARBA" id="ARBA00022475"/>
    </source>
</evidence>
<organism evidence="11 12">
    <name type="scientific">Maridesulfovibrio ferrireducens</name>
    <dbReference type="NCBI Taxonomy" id="246191"/>
    <lineage>
        <taxon>Bacteria</taxon>
        <taxon>Pseudomonadati</taxon>
        <taxon>Thermodesulfobacteriota</taxon>
        <taxon>Desulfovibrionia</taxon>
        <taxon>Desulfovibrionales</taxon>
        <taxon>Desulfovibrionaceae</taxon>
        <taxon>Maridesulfovibrio</taxon>
    </lineage>
</organism>
<accession>A0A1G9G314</accession>
<feature type="transmembrane region" description="Helical" evidence="10">
    <location>
        <begin position="94"/>
        <end position="112"/>
    </location>
</feature>
<dbReference type="GO" id="GO:0005886">
    <property type="term" value="C:plasma membrane"/>
    <property type="evidence" value="ECO:0007669"/>
    <property type="project" value="UniProtKB-SubCell"/>
</dbReference>
<comment type="subcellular location">
    <subcellularLocation>
        <location evidence="1">Cell membrane</location>
        <topology evidence="1">Multi-pass membrane protein</topology>
    </subcellularLocation>
</comment>
<dbReference type="GO" id="GO:0042910">
    <property type="term" value="F:xenobiotic transmembrane transporter activity"/>
    <property type="evidence" value="ECO:0007669"/>
    <property type="project" value="InterPro"/>
</dbReference>
<feature type="transmembrane region" description="Helical" evidence="10">
    <location>
        <begin position="250"/>
        <end position="274"/>
    </location>
</feature>
<feature type="transmembrane region" description="Helical" evidence="10">
    <location>
        <begin position="164"/>
        <end position="186"/>
    </location>
</feature>
<dbReference type="PANTHER" id="PTHR43298">
    <property type="entry name" value="MULTIDRUG RESISTANCE PROTEIN NORM-RELATED"/>
    <property type="match status" value="1"/>
</dbReference>
<dbReference type="EMBL" id="FNGA01000002">
    <property type="protein sequence ID" value="SDK95025.1"/>
    <property type="molecule type" value="Genomic_DNA"/>
</dbReference>
<feature type="transmembrane region" description="Helical" evidence="10">
    <location>
        <begin position="286"/>
        <end position="305"/>
    </location>
</feature>
<dbReference type="CDD" id="cd13133">
    <property type="entry name" value="MATE_like_7"/>
    <property type="match status" value="1"/>
</dbReference>
<dbReference type="PANTHER" id="PTHR43298:SF2">
    <property type="entry name" value="FMN_FAD EXPORTER YEEO-RELATED"/>
    <property type="match status" value="1"/>
</dbReference>
<reference evidence="12" key="1">
    <citation type="submission" date="2016-10" db="EMBL/GenBank/DDBJ databases">
        <authorList>
            <person name="Varghese N."/>
            <person name="Submissions S."/>
        </authorList>
    </citation>
    <scope>NUCLEOTIDE SEQUENCE [LARGE SCALE GENOMIC DNA]</scope>
    <source>
        <strain evidence="12">DSM 16995</strain>
    </source>
</reference>
<name>A0A1G9G314_9BACT</name>
<keyword evidence="3" id="KW-0050">Antiport</keyword>
<gene>
    <name evidence="11" type="ORF">SAMN05660337_1812</name>
</gene>
<dbReference type="PIRSF" id="PIRSF006603">
    <property type="entry name" value="DinF"/>
    <property type="match status" value="1"/>
</dbReference>
<sequence>MSSLWTRPFGYRDVLKISLPLAVSMASTTLMQITDRIFLGRYSVEAIAAALPAGILAFLFISFFMGVASYINVFIAQYTGAVRPDKVATSLWQGIYFSLAAWVILILVGHFLTPLLVLGGHPPEVTELETQYFRILMFGAGLPVLDTALSSFYSGRGLTRTVMLVNMAGALVNIPLDYALINGFWFFPEMGIQGAGIATVAAGGVIVGLYCPLIFNSKNEKQYGIISNFKFAPDLFIRFIKYGLSNGTQFFLDIFAVTFFVYMVGRLGTTILAASNIALSIDGISFFPAYGISVGVSTLVGQAIGQGRPDYAKRATVCAFHITCVWMLFMGLIYVTIPDVLISMFRPHDISDVQFIEVLEHGRIFLLFMVFYIFFDGLALVYSGALKGAGDVVYVMKAVGFFCVTLMVIPCYLGVEVFKAGPNFLWAIFTAYVLVLSFVFYFRFKGGKWESMKVIE</sequence>
<dbReference type="InterPro" id="IPR048279">
    <property type="entry name" value="MdtK-like"/>
</dbReference>
<feature type="transmembrane region" description="Helical" evidence="10">
    <location>
        <begin position="317"/>
        <end position="337"/>
    </location>
</feature>
<evidence type="ECO:0000256" key="5">
    <source>
        <dbReference type="ARBA" id="ARBA00022692"/>
    </source>
</evidence>
<proteinExistence type="predicted"/>
<keyword evidence="6 10" id="KW-1133">Transmembrane helix</keyword>
<evidence type="ECO:0000256" key="1">
    <source>
        <dbReference type="ARBA" id="ARBA00004651"/>
    </source>
</evidence>
<evidence type="ECO:0000256" key="6">
    <source>
        <dbReference type="ARBA" id="ARBA00022989"/>
    </source>
</evidence>
<dbReference type="OrthoDB" id="9805232at2"/>
<dbReference type="NCBIfam" id="TIGR00797">
    <property type="entry name" value="matE"/>
    <property type="match status" value="1"/>
</dbReference>